<dbReference type="GO" id="GO:0008270">
    <property type="term" value="F:zinc ion binding"/>
    <property type="evidence" value="ECO:0007669"/>
    <property type="project" value="InterPro"/>
</dbReference>
<dbReference type="PANTHER" id="PTHR11533">
    <property type="entry name" value="PROTEASE M1 ZINC METALLOPROTEASE"/>
    <property type="match status" value="1"/>
</dbReference>
<keyword evidence="12" id="KW-1133">Transmembrane helix</keyword>
<evidence type="ECO:0000256" key="6">
    <source>
        <dbReference type="ARBA" id="ARBA00022438"/>
    </source>
</evidence>
<dbReference type="EMBL" id="QRDX01000002">
    <property type="protein sequence ID" value="RED49420.1"/>
    <property type="molecule type" value="Genomic_DNA"/>
</dbReference>
<dbReference type="SUPFAM" id="SSF55486">
    <property type="entry name" value="Metalloproteases ('zincins'), catalytic domain"/>
    <property type="match status" value="1"/>
</dbReference>
<keyword evidence="12" id="KW-0812">Transmembrane</keyword>
<feature type="domain" description="Peptidase M1 membrane alanine aminopeptidase" evidence="13">
    <location>
        <begin position="272"/>
        <end position="472"/>
    </location>
</feature>
<reference evidence="15 16" key="1">
    <citation type="submission" date="2018-07" db="EMBL/GenBank/DDBJ databases">
        <title>Genomic Encyclopedia of Type Strains, Phase III (KMG-III): the genomes of soil and plant-associated and newly described type strains.</title>
        <authorList>
            <person name="Whitman W."/>
        </authorList>
    </citation>
    <scope>NUCLEOTIDE SEQUENCE [LARGE SCALE GENOMIC DNA]</scope>
    <source>
        <strain evidence="15 16">CECT 8487</strain>
    </source>
</reference>
<evidence type="ECO:0000256" key="5">
    <source>
        <dbReference type="ARBA" id="ARBA00015611"/>
    </source>
</evidence>
<gene>
    <name evidence="15" type="ORF">DFQ02_102192</name>
</gene>
<dbReference type="Gene3D" id="2.60.40.1730">
    <property type="entry name" value="tricorn interacting facor f3 domain"/>
    <property type="match status" value="1"/>
</dbReference>
<feature type="domain" description="Aminopeptidase N-like N-terminal" evidence="14">
    <location>
        <begin position="51"/>
        <end position="233"/>
    </location>
</feature>
<dbReference type="InterPro" id="IPR045357">
    <property type="entry name" value="Aminopeptidase_N-like_N"/>
</dbReference>
<evidence type="ECO:0000256" key="7">
    <source>
        <dbReference type="ARBA" id="ARBA00022670"/>
    </source>
</evidence>
<accession>A0A3D9HIV8</accession>
<dbReference type="InterPro" id="IPR001930">
    <property type="entry name" value="Peptidase_M1"/>
</dbReference>
<evidence type="ECO:0000256" key="9">
    <source>
        <dbReference type="ARBA" id="ARBA00022801"/>
    </source>
</evidence>
<organism evidence="15 16">
    <name type="scientific">Seonamhaeicola aphaedonensis</name>
    <dbReference type="NCBI Taxonomy" id="1461338"/>
    <lineage>
        <taxon>Bacteria</taxon>
        <taxon>Pseudomonadati</taxon>
        <taxon>Bacteroidota</taxon>
        <taxon>Flavobacteriia</taxon>
        <taxon>Flavobacteriales</taxon>
        <taxon>Flavobacteriaceae</taxon>
    </lineage>
</organism>
<feature type="transmembrane region" description="Helical" evidence="12">
    <location>
        <begin position="12"/>
        <end position="31"/>
    </location>
</feature>
<dbReference type="AlphaFoldDB" id="A0A3D9HIV8"/>
<dbReference type="PANTHER" id="PTHR11533:SF174">
    <property type="entry name" value="PUROMYCIN-SENSITIVE AMINOPEPTIDASE-RELATED"/>
    <property type="match status" value="1"/>
</dbReference>
<dbReference type="InterPro" id="IPR027268">
    <property type="entry name" value="Peptidase_M4/M1_CTD_sf"/>
</dbReference>
<evidence type="ECO:0000256" key="10">
    <source>
        <dbReference type="ARBA" id="ARBA00022833"/>
    </source>
</evidence>
<evidence type="ECO:0000313" key="16">
    <source>
        <dbReference type="Proteomes" id="UP000256629"/>
    </source>
</evidence>
<dbReference type="Gene3D" id="1.10.390.10">
    <property type="entry name" value="Neutral Protease Domain 2"/>
    <property type="match status" value="1"/>
</dbReference>
<dbReference type="SUPFAM" id="SSF63737">
    <property type="entry name" value="Leukotriene A4 hydrolase N-terminal domain"/>
    <property type="match status" value="1"/>
</dbReference>
<comment type="caution">
    <text evidence="15">The sequence shown here is derived from an EMBL/GenBank/DDBJ whole genome shotgun (WGS) entry which is preliminary data.</text>
</comment>
<protein>
    <recommendedName>
        <fullName evidence="5">Aminopeptidase N</fullName>
        <ecNumber evidence="4">3.4.11.2</ecNumber>
    </recommendedName>
</protein>
<keyword evidence="7" id="KW-0645">Protease</keyword>
<keyword evidence="11" id="KW-0482">Metalloprotease</keyword>
<keyword evidence="9" id="KW-0378">Hydrolase</keyword>
<keyword evidence="6 15" id="KW-0031">Aminopeptidase</keyword>
<proteinExistence type="inferred from homology"/>
<dbReference type="GO" id="GO:0016020">
    <property type="term" value="C:membrane"/>
    <property type="evidence" value="ECO:0007669"/>
    <property type="project" value="TreeGrafter"/>
</dbReference>
<dbReference type="GO" id="GO:0016285">
    <property type="term" value="F:alanyl aminopeptidase activity"/>
    <property type="evidence" value="ECO:0007669"/>
    <property type="project" value="UniProtKB-EC"/>
</dbReference>
<dbReference type="GO" id="GO:0005615">
    <property type="term" value="C:extracellular space"/>
    <property type="evidence" value="ECO:0007669"/>
    <property type="project" value="TreeGrafter"/>
</dbReference>
<evidence type="ECO:0000259" key="13">
    <source>
        <dbReference type="Pfam" id="PF01433"/>
    </source>
</evidence>
<comment type="cofactor">
    <cofactor evidence="2">
        <name>Zn(2+)</name>
        <dbReference type="ChEBI" id="CHEBI:29105"/>
    </cofactor>
</comment>
<keyword evidence="10" id="KW-0862">Zinc</keyword>
<dbReference type="Pfam" id="PF17900">
    <property type="entry name" value="Peptidase_M1_N"/>
    <property type="match status" value="1"/>
</dbReference>
<keyword evidence="8" id="KW-0479">Metal-binding</keyword>
<comment type="similarity">
    <text evidence="3">Belongs to the peptidase M1 family.</text>
</comment>
<evidence type="ECO:0000256" key="1">
    <source>
        <dbReference type="ARBA" id="ARBA00000098"/>
    </source>
</evidence>
<evidence type="ECO:0000256" key="11">
    <source>
        <dbReference type="ARBA" id="ARBA00023049"/>
    </source>
</evidence>
<keyword evidence="16" id="KW-1185">Reference proteome</keyword>
<evidence type="ECO:0000313" key="15">
    <source>
        <dbReference type="EMBL" id="RED49420.1"/>
    </source>
</evidence>
<dbReference type="PRINTS" id="PR00756">
    <property type="entry name" value="ALADIPTASE"/>
</dbReference>
<evidence type="ECO:0000256" key="12">
    <source>
        <dbReference type="SAM" id="Phobius"/>
    </source>
</evidence>
<dbReference type="InterPro" id="IPR014782">
    <property type="entry name" value="Peptidase_M1_dom"/>
</dbReference>
<dbReference type="InterPro" id="IPR042097">
    <property type="entry name" value="Aminopeptidase_N-like_N_sf"/>
</dbReference>
<evidence type="ECO:0000259" key="14">
    <source>
        <dbReference type="Pfam" id="PF17900"/>
    </source>
</evidence>
<dbReference type="GO" id="GO:0005737">
    <property type="term" value="C:cytoplasm"/>
    <property type="evidence" value="ECO:0007669"/>
    <property type="project" value="TreeGrafter"/>
</dbReference>
<evidence type="ECO:0000256" key="8">
    <source>
        <dbReference type="ARBA" id="ARBA00022723"/>
    </source>
</evidence>
<dbReference type="Proteomes" id="UP000256629">
    <property type="component" value="Unassembled WGS sequence"/>
</dbReference>
<dbReference type="Pfam" id="PF01433">
    <property type="entry name" value="Peptidase_M1"/>
    <property type="match status" value="1"/>
</dbReference>
<dbReference type="InterPro" id="IPR050344">
    <property type="entry name" value="Peptidase_M1_aminopeptidases"/>
</dbReference>
<dbReference type="CDD" id="cd09603">
    <property type="entry name" value="M1_APN_like"/>
    <property type="match status" value="1"/>
</dbReference>
<dbReference type="EC" id="3.4.11.2" evidence="4"/>
<evidence type="ECO:0000256" key="4">
    <source>
        <dbReference type="ARBA" id="ARBA00012564"/>
    </source>
</evidence>
<dbReference type="GO" id="GO:0070006">
    <property type="term" value="F:metalloaminopeptidase activity"/>
    <property type="evidence" value="ECO:0007669"/>
    <property type="project" value="TreeGrafter"/>
</dbReference>
<dbReference type="GO" id="GO:0006508">
    <property type="term" value="P:proteolysis"/>
    <property type="evidence" value="ECO:0007669"/>
    <property type="project" value="UniProtKB-KW"/>
</dbReference>
<name>A0A3D9HIV8_9FLAO</name>
<dbReference type="GO" id="GO:0043171">
    <property type="term" value="P:peptide catabolic process"/>
    <property type="evidence" value="ECO:0007669"/>
    <property type="project" value="TreeGrafter"/>
</dbReference>
<evidence type="ECO:0000256" key="2">
    <source>
        <dbReference type="ARBA" id="ARBA00001947"/>
    </source>
</evidence>
<sequence length="705" mass="83558">MQVAFRIKVCYISYMNYLRFIFFFFASFLGFCQQTEYVDFKRIQADIGFDVYQNKVYGEIECTFEIIKNVDSVYLDAINMRFERVRMYPENKEADLLHRGEVFNVNDDKKLIVKHGFKKGQKYSLKFLFFRNNPKKALYFIDWDVVNDVTSSDSNFNQNYIEKRQIWTQGQGKYTSNWLPSIDDMNDKIEFDLSITFDKNYHVIANGNLTNKQINNSTITWYYDMQKPMSSYLVALAIGKCKKKVEYSKSDIPLEMYYYPEDSLKVEPTYRYTKQIFDFLEEEIGVPYPWQNYKMVPVKDFLYAGMENTSLNIYSDAFVVDSIAFVDRNFVNINAHELAHQWFGDMVTETSGTHHWLQEGFATYYALLAEKEVFGEDYYYWRLYEYAQELLEQDKAGQSTSLLDPKSSSITFYKKGAWVLHMLRKKVGDKAFKEAVRNYLIKHQFKNVETDYFIGEVEKASGKDLNEFINIWLKDKSFYYSKCFDKLKKDSPMISQLDELENELLFSSHSPGFSLHHYYDNATYAEIKSLVFSKELIKLVEDKSIYKKGLNSNDIKVRQALAQNLIDIPLELKADYESLLNDKSYITVEAALSNLWRNFTEDRKKYLNQTRNMVGFNNKNIRILWLTLALITENYKIENKEQYFNELVDYTNSKYGFEVRQNAFQYLNYIQACNSICKDNLKQATVHHNWRFSKFAQKLLKSIDR</sequence>
<evidence type="ECO:0000256" key="3">
    <source>
        <dbReference type="ARBA" id="ARBA00010136"/>
    </source>
</evidence>
<dbReference type="GO" id="GO:0042277">
    <property type="term" value="F:peptide binding"/>
    <property type="evidence" value="ECO:0007669"/>
    <property type="project" value="TreeGrafter"/>
</dbReference>
<keyword evidence="12" id="KW-0472">Membrane</keyword>
<comment type="catalytic activity">
    <reaction evidence="1">
        <text>Release of an N-terminal amino acid, Xaa-|-Yaa- from a peptide, amide or arylamide. Xaa is preferably Ala, but may be most amino acids including Pro (slow action). When a terminal hydrophobic residue is followed by a prolyl residue, the two may be released as an intact Xaa-Pro dipeptide.</text>
        <dbReference type="EC" id="3.4.11.2"/>
    </reaction>
</comment>